<evidence type="ECO:0000256" key="18">
    <source>
        <dbReference type="RuleBase" id="RU003938"/>
    </source>
</evidence>
<dbReference type="EC" id="2.7.7.41" evidence="6 18"/>
<dbReference type="UniPathway" id="UPA00557">
    <property type="reaction ID" value="UER00614"/>
</dbReference>
<evidence type="ECO:0000256" key="6">
    <source>
        <dbReference type="ARBA" id="ARBA00012487"/>
    </source>
</evidence>
<evidence type="ECO:0000313" key="20">
    <source>
        <dbReference type="EMBL" id="SDR70341.1"/>
    </source>
</evidence>
<keyword evidence="10 18" id="KW-0808">Transferase</keyword>
<comment type="pathway">
    <text evidence="4">Lipid metabolism.</text>
</comment>
<evidence type="ECO:0000256" key="19">
    <source>
        <dbReference type="SAM" id="Phobius"/>
    </source>
</evidence>
<evidence type="ECO:0000256" key="9">
    <source>
        <dbReference type="ARBA" id="ARBA00022516"/>
    </source>
</evidence>
<dbReference type="EMBL" id="LT629734">
    <property type="protein sequence ID" value="SDR70341.1"/>
    <property type="molecule type" value="Genomic_DNA"/>
</dbReference>
<dbReference type="RefSeq" id="WP_092665541.1">
    <property type="nucleotide sequence ID" value="NZ_LT629734.1"/>
</dbReference>
<keyword evidence="9" id="KW-0444">Lipid biosynthesis</keyword>
<comment type="catalytic activity">
    <reaction evidence="1 18">
        <text>a 1,2-diacyl-sn-glycero-3-phosphate + CTP + H(+) = a CDP-1,2-diacyl-sn-glycerol + diphosphate</text>
        <dbReference type="Rhea" id="RHEA:16229"/>
        <dbReference type="ChEBI" id="CHEBI:15378"/>
        <dbReference type="ChEBI" id="CHEBI:33019"/>
        <dbReference type="ChEBI" id="CHEBI:37563"/>
        <dbReference type="ChEBI" id="CHEBI:58332"/>
        <dbReference type="ChEBI" id="CHEBI:58608"/>
        <dbReference type="EC" id="2.7.7.41"/>
    </reaction>
</comment>
<evidence type="ECO:0000256" key="2">
    <source>
        <dbReference type="ARBA" id="ARBA00004651"/>
    </source>
</evidence>
<keyword evidence="17" id="KW-1208">Phospholipid metabolism</keyword>
<protein>
    <recommendedName>
        <fullName evidence="7 18">Phosphatidate cytidylyltransferase</fullName>
        <ecNumber evidence="6 18">2.7.7.41</ecNumber>
    </recommendedName>
</protein>
<dbReference type="GO" id="GO:0005886">
    <property type="term" value="C:plasma membrane"/>
    <property type="evidence" value="ECO:0007669"/>
    <property type="project" value="UniProtKB-SubCell"/>
</dbReference>
<keyword evidence="8" id="KW-1003">Cell membrane</keyword>
<feature type="transmembrane region" description="Helical" evidence="19">
    <location>
        <begin position="215"/>
        <end position="237"/>
    </location>
</feature>
<feature type="transmembrane region" description="Helical" evidence="19">
    <location>
        <begin position="95"/>
        <end position="111"/>
    </location>
</feature>
<keyword evidence="21" id="KW-1185">Reference proteome</keyword>
<keyword evidence="14" id="KW-0443">Lipid metabolism</keyword>
<evidence type="ECO:0000256" key="8">
    <source>
        <dbReference type="ARBA" id="ARBA00022475"/>
    </source>
</evidence>
<dbReference type="GO" id="GO:0004605">
    <property type="term" value="F:phosphatidate cytidylyltransferase activity"/>
    <property type="evidence" value="ECO:0007669"/>
    <property type="project" value="UniProtKB-EC"/>
</dbReference>
<dbReference type="PROSITE" id="PS01315">
    <property type="entry name" value="CDS"/>
    <property type="match status" value="1"/>
</dbReference>
<reference evidence="21" key="1">
    <citation type="submission" date="2016-10" db="EMBL/GenBank/DDBJ databases">
        <authorList>
            <person name="Varghese N."/>
            <person name="Submissions S."/>
        </authorList>
    </citation>
    <scope>NUCLEOTIDE SEQUENCE [LARGE SCALE GENOMIC DNA]</scope>
    <source>
        <strain evidence="21">DSM 22965</strain>
    </source>
</reference>
<evidence type="ECO:0000256" key="16">
    <source>
        <dbReference type="ARBA" id="ARBA00023209"/>
    </source>
</evidence>
<feature type="transmembrane region" description="Helical" evidence="19">
    <location>
        <begin position="41"/>
        <end position="62"/>
    </location>
</feature>
<evidence type="ECO:0000256" key="3">
    <source>
        <dbReference type="ARBA" id="ARBA00005119"/>
    </source>
</evidence>
<evidence type="ECO:0000256" key="5">
    <source>
        <dbReference type="ARBA" id="ARBA00010185"/>
    </source>
</evidence>
<gene>
    <name evidence="20" type="ORF">SAMN04489719_0455</name>
</gene>
<evidence type="ECO:0000256" key="17">
    <source>
        <dbReference type="ARBA" id="ARBA00023264"/>
    </source>
</evidence>
<comment type="subcellular location">
    <subcellularLocation>
        <location evidence="2">Cell membrane</location>
        <topology evidence="2">Multi-pass membrane protein</topology>
    </subcellularLocation>
</comment>
<evidence type="ECO:0000256" key="7">
    <source>
        <dbReference type="ARBA" id="ARBA00019373"/>
    </source>
</evidence>
<organism evidence="20 21">
    <name type="scientific">Agrococcus carbonis</name>
    <dbReference type="NCBI Taxonomy" id="684552"/>
    <lineage>
        <taxon>Bacteria</taxon>
        <taxon>Bacillati</taxon>
        <taxon>Actinomycetota</taxon>
        <taxon>Actinomycetes</taxon>
        <taxon>Micrococcales</taxon>
        <taxon>Microbacteriaceae</taxon>
        <taxon>Agrococcus</taxon>
    </lineage>
</organism>
<sequence length="309" mass="32658">MRREHRSAAEIEAQIQAQIHAARDQIEATRERVNKRTGRDLAAAIGIALVLGGALLASLLWVKTLFMAFATVLIGFALYELASALRFAGRDVPRVPLVLLGCAIVPITWYFGAAGMWWSTLGAIGIVAIVRLVELVDPSTRSGAGAVFADVTAGALCIAYVAVLGAFTVLLTSQDGGQWWTLAMIIMTTVIDTGALAAGVWLGKHKLAPRISPGKTWEGLLGGAVLATGAGIALSVWMLGQEWWFGFILAALLVASATVGDLAESIIKRDLGIKDIGSFLPGHGGFLDRLDSILPSAVVMMALFQVTHS</sequence>
<dbReference type="PANTHER" id="PTHR46382:SF1">
    <property type="entry name" value="PHOSPHATIDATE CYTIDYLYLTRANSFERASE"/>
    <property type="match status" value="1"/>
</dbReference>
<evidence type="ECO:0000256" key="13">
    <source>
        <dbReference type="ARBA" id="ARBA00022989"/>
    </source>
</evidence>
<feature type="transmembrane region" description="Helical" evidence="19">
    <location>
        <begin position="68"/>
        <end position="88"/>
    </location>
</feature>
<keyword evidence="15 19" id="KW-0472">Membrane</keyword>
<feature type="transmembrane region" description="Helical" evidence="19">
    <location>
        <begin position="243"/>
        <end position="263"/>
    </location>
</feature>
<keyword evidence="13 19" id="KW-1133">Transmembrane helix</keyword>
<comment type="similarity">
    <text evidence="5 18">Belongs to the CDS family.</text>
</comment>
<proteinExistence type="inferred from homology"/>
<dbReference type="STRING" id="684552.SAMN04489719_0455"/>
<keyword evidence="16" id="KW-0594">Phospholipid biosynthesis</keyword>
<evidence type="ECO:0000256" key="11">
    <source>
        <dbReference type="ARBA" id="ARBA00022692"/>
    </source>
</evidence>
<evidence type="ECO:0000256" key="1">
    <source>
        <dbReference type="ARBA" id="ARBA00001698"/>
    </source>
</evidence>
<evidence type="ECO:0000256" key="14">
    <source>
        <dbReference type="ARBA" id="ARBA00023098"/>
    </source>
</evidence>
<dbReference type="AlphaFoldDB" id="A0A1H1L6X3"/>
<dbReference type="PANTHER" id="PTHR46382">
    <property type="entry name" value="PHOSPHATIDATE CYTIDYLYLTRANSFERASE"/>
    <property type="match status" value="1"/>
</dbReference>
<evidence type="ECO:0000256" key="15">
    <source>
        <dbReference type="ARBA" id="ARBA00023136"/>
    </source>
</evidence>
<feature type="transmembrane region" description="Helical" evidence="19">
    <location>
        <begin position="145"/>
        <end position="167"/>
    </location>
</feature>
<dbReference type="Pfam" id="PF01148">
    <property type="entry name" value="CTP_transf_1"/>
    <property type="match status" value="1"/>
</dbReference>
<evidence type="ECO:0000256" key="4">
    <source>
        <dbReference type="ARBA" id="ARBA00005189"/>
    </source>
</evidence>
<feature type="transmembrane region" description="Helical" evidence="19">
    <location>
        <begin position="117"/>
        <end position="133"/>
    </location>
</feature>
<dbReference type="Proteomes" id="UP000199649">
    <property type="component" value="Chromosome I"/>
</dbReference>
<name>A0A1H1L6X3_9MICO</name>
<keyword evidence="12 18" id="KW-0548">Nucleotidyltransferase</keyword>
<dbReference type="GO" id="GO:0016024">
    <property type="term" value="P:CDP-diacylglycerol biosynthetic process"/>
    <property type="evidence" value="ECO:0007669"/>
    <property type="project" value="UniProtKB-UniPathway"/>
</dbReference>
<evidence type="ECO:0000256" key="10">
    <source>
        <dbReference type="ARBA" id="ARBA00022679"/>
    </source>
</evidence>
<accession>A0A1H1L6X3</accession>
<feature type="transmembrane region" description="Helical" evidence="19">
    <location>
        <begin position="179"/>
        <end position="203"/>
    </location>
</feature>
<dbReference type="OrthoDB" id="9799199at2"/>
<comment type="pathway">
    <text evidence="3 18">Phospholipid metabolism; CDP-diacylglycerol biosynthesis; CDP-diacylglycerol from sn-glycerol 3-phosphate: step 3/3.</text>
</comment>
<evidence type="ECO:0000313" key="21">
    <source>
        <dbReference type="Proteomes" id="UP000199649"/>
    </source>
</evidence>
<keyword evidence="11 18" id="KW-0812">Transmembrane</keyword>
<evidence type="ECO:0000256" key="12">
    <source>
        <dbReference type="ARBA" id="ARBA00022695"/>
    </source>
</evidence>
<dbReference type="InterPro" id="IPR000374">
    <property type="entry name" value="PC_trans"/>
</dbReference>